<protein>
    <recommendedName>
        <fullName evidence="4">EfeO-type cupredoxin-like domain-containing protein</fullName>
    </recommendedName>
</protein>
<organism evidence="2 3">
    <name type="scientific">Nitrospira japonica</name>
    <dbReference type="NCBI Taxonomy" id="1325564"/>
    <lineage>
        <taxon>Bacteria</taxon>
        <taxon>Pseudomonadati</taxon>
        <taxon>Nitrospirota</taxon>
        <taxon>Nitrospiria</taxon>
        <taxon>Nitrospirales</taxon>
        <taxon>Nitrospiraceae</taxon>
        <taxon>Nitrospira</taxon>
    </lineage>
</organism>
<dbReference type="PROSITE" id="PS51318">
    <property type="entry name" value="TAT"/>
    <property type="match status" value="1"/>
</dbReference>
<sequence length="163" mass="17314">MKVRVGSRKSLMRCLCGGAVALAAVGTAAVPAAQAADPEMKIEVTISDKGYNVKGHTMPGSLTAIVVRNEGSMTHGISSPLFKSGVVKKEGAGVEIRGEKGKGFRAYHLEPGQTMTLYFQKETHPDPGTGISETMQVPFWCDIHQHMKGEFLVVETRGEVGGG</sequence>
<evidence type="ECO:0000313" key="2">
    <source>
        <dbReference type="EMBL" id="SLM47274.1"/>
    </source>
</evidence>
<dbReference type="Gene3D" id="2.60.40.420">
    <property type="entry name" value="Cupredoxins - blue copper proteins"/>
    <property type="match status" value="1"/>
</dbReference>
<dbReference type="AlphaFoldDB" id="A0A1W1I2Q0"/>
<dbReference type="SUPFAM" id="SSF49503">
    <property type="entry name" value="Cupredoxins"/>
    <property type="match status" value="1"/>
</dbReference>
<reference evidence="2 3" key="1">
    <citation type="submission" date="2017-03" db="EMBL/GenBank/DDBJ databases">
        <authorList>
            <person name="Afonso C.L."/>
            <person name="Miller P.J."/>
            <person name="Scott M.A."/>
            <person name="Spackman E."/>
            <person name="Goraichik I."/>
            <person name="Dimitrov K.M."/>
            <person name="Suarez D.L."/>
            <person name="Swayne D.E."/>
        </authorList>
    </citation>
    <scope>NUCLEOTIDE SEQUENCE [LARGE SCALE GENOMIC DNA]</scope>
    <source>
        <strain evidence="2">Genome sequencing of Nitrospira japonica strain NJ11</strain>
    </source>
</reference>
<accession>A0A1W1I2Q0</accession>
<gene>
    <name evidence="2" type="ORF">NSJP_1102</name>
</gene>
<feature type="chain" id="PRO_5013026307" description="EfeO-type cupredoxin-like domain-containing protein" evidence="1">
    <location>
        <begin position="36"/>
        <end position="163"/>
    </location>
</feature>
<dbReference type="Proteomes" id="UP000192042">
    <property type="component" value="Chromosome I"/>
</dbReference>
<proteinExistence type="predicted"/>
<feature type="signal peptide" evidence="1">
    <location>
        <begin position="1"/>
        <end position="35"/>
    </location>
</feature>
<name>A0A1W1I2Q0_9BACT</name>
<dbReference type="InterPro" id="IPR008972">
    <property type="entry name" value="Cupredoxin"/>
</dbReference>
<dbReference type="STRING" id="1325564.NSJP_1102"/>
<evidence type="ECO:0008006" key="4">
    <source>
        <dbReference type="Google" id="ProtNLM"/>
    </source>
</evidence>
<keyword evidence="1" id="KW-0732">Signal</keyword>
<evidence type="ECO:0000256" key="1">
    <source>
        <dbReference type="SAM" id="SignalP"/>
    </source>
</evidence>
<dbReference type="KEGG" id="nja:NSJP_1102"/>
<keyword evidence="3" id="KW-1185">Reference proteome</keyword>
<dbReference type="EMBL" id="LT828648">
    <property type="protein sequence ID" value="SLM47274.1"/>
    <property type="molecule type" value="Genomic_DNA"/>
</dbReference>
<dbReference type="InterPro" id="IPR006311">
    <property type="entry name" value="TAT_signal"/>
</dbReference>
<evidence type="ECO:0000313" key="3">
    <source>
        <dbReference type="Proteomes" id="UP000192042"/>
    </source>
</evidence>